<gene>
    <name evidence="1" type="ORF">DW206_24900</name>
</gene>
<evidence type="ECO:0000313" key="2">
    <source>
        <dbReference type="Proteomes" id="UP000283329"/>
    </source>
</evidence>
<protein>
    <recommendedName>
        <fullName evidence="3">Bacteriophage abortive infection AbiH</fullName>
    </recommendedName>
</protein>
<dbReference type="AlphaFoldDB" id="A0A414WQD8"/>
<comment type="caution">
    <text evidence="1">The sequence shown here is derived from an EMBL/GenBank/DDBJ whole genome shotgun (WGS) entry which is preliminary data.</text>
</comment>
<evidence type="ECO:0000313" key="1">
    <source>
        <dbReference type="EMBL" id="RHH39079.1"/>
    </source>
</evidence>
<proteinExistence type="predicted"/>
<evidence type="ECO:0008006" key="3">
    <source>
        <dbReference type="Google" id="ProtNLM"/>
    </source>
</evidence>
<sequence>MLMTNDILSLCHNLKYIIMKDSTLYIIGNGFDLFHGLKSSYKDYSEFAKINTPNVEEFLEVYFPPKNKDDWWSHFEENFENFDARQFYDNHDNVSERFMEQEHPQWSDYFGVLDEINEESEKMRLGIKQSFRDWINEISETEIERKNMHFEKNALFLSFNYTPTLEKFYNIPKVFHIHGYIGDDNEENLVFGHGVEVSEGETSELDENGENNRTPSYDAEAASHALFYKFQKPVKNIIDENQSFFDSLKYIEKVVVLGHSLNEIDMPYICKIRDSISDSSSWIIVCYTDDDRQRAKTVMGNIGVAADSRKLLSWEEYEKGLF</sequence>
<accession>A0A414WQD8</accession>
<dbReference type="Pfam" id="PF14253">
    <property type="entry name" value="AbiH"/>
    <property type="match status" value="1"/>
</dbReference>
<name>A0A414WQD8_BACOV</name>
<dbReference type="InterPro" id="IPR025935">
    <property type="entry name" value="AbiH"/>
</dbReference>
<organism evidence="1 2">
    <name type="scientific">Bacteroides ovatus</name>
    <dbReference type="NCBI Taxonomy" id="28116"/>
    <lineage>
        <taxon>Bacteria</taxon>
        <taxon>Pseudomonadati</taxon>
        <taxon>Bacteroidota</taxon>
        <taxon>Bacteroidia</taxon>
        <taxon>Bacteroidales</taxon>
        <taxon>Bacteroidaceae</taxon>
        <taxon>Bacteroides</taxon>
    </lineage>
</organism>
<reference evidence="1 2" key="1">
    <citation type="submission" date="2018-08" db="EMBL/GenBank/DDBJ databases">
        <title>A genome reference for cultivated species of the human gut microbiota.</title>
        <authorList>
            <person name="Zou Y."/>
            <person name="Xue W."/>
            <person name="Luo G."/>
        </authorList>
    </citation>
    <scope>NUCLEOTIDE SEQUENCE [LARGE SCALE GENOMIC DNA]</scope>
    <source>
        <strain evidence="1 2">AM17-48</strain>
    </source>
</reference>
<dbReference type="EMBL" id="QRJR01000044">
    <property type="protein sequence ID" value="RHH39079.1"/>
    <property type="molecule type" value="Genomic_DNA"/>
</dbReference>
<dbReference type="Proteomes" id="UP000283329">
    <property type="component" value="Unassembled WGS sequence"/>
</dbReference>